<reference evidence="1 2" key="1">
    <citation type="submission" date="2016-10" db="EMBL/GenBank/DDBJ databases">
        <authorList>
            <person name="de Groot N.N."/>
        </authorList>
    </citation>
    <scope>NUCLEOTIDE SEQUENCE [LARGE SCALE GENOMIC DNA]</scope>
    <source>
        <strain evidence="1 2">DSM 22187</strain>
    </source>
</reference>
<gene>
    <name evidence="1" type="ORF">SAMN05444271_1604</name>
</gene>
<dbReference type="Pfam" id="PF23922">
    <property type="entry name" value="DUF7261"/>
    <property type="match status" value="1"/>
</dbReference>
<protein>
    <submittedName>
        <fullName evidence="1">Uncharacterized protein</fullName>
    </submittedName>
</protein>
<accession>A0A2H4PYB8</accession>
<dbReference type="OrthoDB" id="238714at2157"/>
<name>A0A1H6Y7F3_9EURY</name>
<evidence type="ECO:0000313" key="1">
    <source>
        <dbReference type="EMBL" id="SEJ37181.1"/>
    </source>
</evidence>
<dbReference type="AlphaFoldDB" id="A0A1H6Y7F3"/>
<evidence type="ECO:0000313" key="2">
    <source>
        <dbReference type="Proteomes" id="UP000198888"/>
    </source>
</evidence>
<dbReference type="STRING" id="1073996.SAMN05444271_1604"/>
<dbReference type="EMBL" id="FNYR01000060">
    <property type="protein sequence ID" value="SEJ37181.1"/>
    <property type="molecule type" value="Genomic_DNA"/>
</dbReference>
<dbReference type="Proteomes" id="UP000198888">
    <property type="component" value="Unassembled WGS sequence"/>
</dbReference>
<dbReference type="RefSeq" id="WP_143054206.1">
    <property type="nucleotide sequence ID" value="NZ_CP024845.1"/>
</dbReference>
<sequence length="302" mass="32456">MADVMARSSDRGQLLLITALALAVILVTVALLLNAAIFTENVATRDTTTQGAEAIELRGELVTAIGDLIETENRQGDGSTTNVTEGIETMKPLVDRERARHGVVATLARNGTTSGQLIESTDFEADGTDWTLVESLSDARAFTVTVDPTEIYTESNPNAIQIEDNAFAVRFITSDENVTQYLYNDGDDLVVATAVASADPETRCRIDHGGSDTTVDLSREQLSTDDATVECFRGLWPDEDPERIEFLNGDAAEGLFTVTVDDSASSTIATTDAVYSATVDIGYRSSELDFETTVRVAPGEPQ</sequence>
<organism evidence="1 2">
    <name type="scientific">Halohasta litchfieldiae</name>
    <dbReference type="NCBI Taxonomy" id="1073996"/>
    <lineage>
        <taxon>Archaea</taxon>
        <taxon>Methanobacteriati</taxon>
        <taxon>Methanobacteriota</taxon>
        <taxon>Stenosarchaea group</taxon>
        <taxon>Halobacteria</taxon>
        <taxon>Halobacteriales</taxon>
        <taxon>Haloferacaceae</taxon>
        <taxon>Halohasta</taxon>
    </lineage>
</organism>
<keyword evidence="2" id="KW-1185">Reference proteome</keyword>
<proteinExistence type="predicted"/>
<dbReference type="KEGG" id="hae:halTADL_0270"/>
<dbReference type="GeneID" id="35001095"/>
<accession>A0A1H6Y7F3</accession>
<dbReference type="InterPro" id="IPR055685">
    <property type="entry name" value="DUF7261"/>
</dbReference>